<dbReference type="Pfam" id="PF05922">
    <property type="entry name" value="Inhibitor_I9"/>
    <property type="match status" value="1"/>
</dbReference>
<comment type="caution">
    <text evidence="6">Lacks conserved residue(s) required for the propagation of feature annotation.</text>
</comment>
<evidence type="ECO:0000256" key="4">
    <source>
        <dbReference type="ARBA" id="ARBA00022801"/>
    </source>
</evidence>
<dbReference type="EMBL" id="BSYO01000019">
    <property type="protein sequence ID" value="GMH18418.1"/>
    <property type="molecule type" value="Genomic_DNA"/>
</dbReference>
<comment type="caution">
    <text evidence="10">The sequence shown here is derived from an EMBL/GenBank/DDBJ whole genome shotgun (WGS) entry which is preliminary data.</text>
</comment>
<sequence>MATVSAVKWLFFLIIFFILNAVISDGDELAKRTYIVQMDHSAMPQMFSDEREWYASKLSSVVSQFRPDDGGEDTEQRIIYTYQTAFHGLAARLTGDEAEMLEQEDEVVAVLEETVYQLHTTRSPMFLGIETDDRTSLFGEQLADHDVIVGVLDTGIWPESPSFNDSGMTSVPTRWKGECETGRGFGKHNCNGKIIGARSFYRGYEAASGKINEENEYKSARDQDGHGTHTAATVAGVPVAGANLLGYAYGTARGMAPGARIAAYKVCWEGGCFSSDILSAVDAAVSDGANVLSISLGGGVSSYYRDSLSVATFGAMKKGVFVSCSAGNGGPDAASLTNVAPWVATVGASTMDRSFPATVKLGTGKTVVGASLYRGRRVLSQNEQYPLVYLGSNSSIPDAGSLCLEGSLSLSLSLFLFILFCNFEVENPVGEPETEKNSADLRSIIAVDRNTAKRTLKVEAAASPAKAL</sequence>
<dbReference type="Proteomes" id="UP001279734">
    <property type="component" value="Unassembled WGS sequence"/>
</dbReference>
<dbReference type="InterPro" id="IPR037045">
    <property type="entry name" value="S8pro/Inhibitor_I9_sf"/>
</dbReference>
<protein>
    <submittedName>
        <fullName evidence="10">Uncharacterized protein</fullName>
    </submittedName>
</protein>
<dbReference type="PRINTS" id="PR00723">
    <property type="entry name" value="SUBTILISIN"/>
</dbReference>
<dbReference type="InterPro" id="IPR010259">
    <property type="entry name" value="S8pro/Inhibitor_I9"/>
</dbReference>
<dbReference type="InterPro" id="IPR000209">
    <property type="entry name" value="Peptidase_S8/S53_dom"/>
</dbReference>
<evidence type="ECO:0000256" key="5">
    <source>
        <dbReference type="ARBA" id="ARBA00022825"/>
    </source>
</evidence>
<evidence type="ECO:0000256" key="7">
    <source>
        <dbReference type="SAM" id="SignalP"/>
    </source>
</evidence>
<dbReference type="Pfam" id="PF00082">
    <property type="entry name" value="Peptidase_S8"/>
    <property type="match status" value="1"/>
</dbReference>
<dbReference type="Gene3D" id="3.40.50.200">
    <property type="entry name" value="Peptidase S8/S53 domain"/>
    <property type="match status" value="1"/>
</dbReference>
<dbReference type="Gene3D" id="3.30.70.80">
    <property type="entry name" value="Peptidase S8 propeptide/proteinase inhibitor I9"/>
    <property type="match status" value="1"/>
</dbReference>
<comment type="similarity">
    <text evidence="1 6">Belongs to the peptidase S8 family.</text>
</comment>
<accession>A0AAD3XV33</accession>
<organism evidence="10 11">
    <name type="scientific">Nepenthes gracilis</name>
    <name type="common">Slender pitcher plant</name>
    <dbReference type="NCBI Taxonomy" id="150966"/>
    <lineage>
        <taxon>Eukaryota</taxon>
        <taxon>Viridiplantae</taxon>
        <taxon>Streptophyta</taxon>
        <taxon>Embryophyta</taxon>
        <taxon>Tracheophyta</taxon>
        <taxon>Spermatophyta</taxon>
        <taxon>Magnoliopsida</taxon>
        <taxon>eudicotyledons</taxon>
        <taxon>Gunneridae</taxon>
        <taxon>Pentapetalae</taxon>
        <taxon>Caryophyllales</taxon>
        <taxon>Nepenthaceae</taxon>
        <taxon>Nepenthes</taxon>
    </lineage>
</organism>
<feature type="signal peptide" evidence="7">
    <location>
        <begin position="1"/>
        <end position="24"/>
    </location>
</feature>
<reference evidence="10" key="1">
    <citation type="submission" date="2023-05" db="EMBL/GenBank/DDBJ databases">
        <title>Nepenthes gracilis genome sequencing.</title>
        <authorList>
            <person name="Fukushima K."/>
        </authorList>
    </citation>
    <scope>NUCLEOTIDE SEQUENCE</scope>
    <source>
        <strain evidence="10">SING2019-196</strain>
    </source>
</reference>
<dbReference type="SUPFAM" id="SSF52743">
    <property type="entry name" value="Subtilisin-like"/>
    <property type="match status" value="1"/>
</dbReference>
<dbReference type="CDD" id="cd04852">
    <property type="entry name" value="Peptidases_S8_3"/>
    <property type="match status" value="1"/>
</dbReference>
<keyword evidence="4" id="KW-0378">Hydrolase</keyword>
<dbReference type="InterPro" id="IPR045051">
    <property type="entry name" value="SBT"/>
</dbReference>
<dbReference type="PANTHER" id="PTHR10795">
    <property type="entry name" value="PROPROTEIN CONVERTASE SUBTILISIN/KEXIN"/>
    <property type="match status" value="1"/>
</dbReference>
<dbReference type="GO" id="GO:0006508">
    <property type="term" value="P:proteolysis"/>
    <property type="evidence" value="ECO:0007669"/>
    <property type="project" value="UniProtKB-KW"/>
</dbReference>
<name>A0AAD3XV33_NEPGR</name>
<feature type="chain" id="PRO_5042103941" evidence="7">
    <location>
        <begin position="25"/>
        <end position="468"/>
    </location>
</feature>
<evidence type="ECO:0000256" key="1">
    <source>
        <dbReference type="ARBA" id="ARBA00011073"/>
    </source>
</evidence>
<keyword evidence="5" id="KW-0720">Serine protease</keyword>
<feature type="domain" description="Inhibitor I9" evidence="9">
    <location>
        <begin position="33"/>
        <end position="119"/>
    </location>
</feature>
<dbReference type="InterPro" id="IPR034197">
    <property type="entry name" value="Peptidases_S8_3"/>
</dbReference>
<evidence type="ECO:0000256" key="2">
    <source>
        <dbReference type="ARBA" id="ARBA00022670"/>
    </source>
</evidence>
<feature type="domain" description="Peptidase S8/S53" evidence="8">
    <location>
        <begin position="145"/>
        <end position="350"/>
    </location>
</feature>
<dbReference type="Gene3D" id="3.50.30.30">
    <property type="match status" value="1"/>
</dbReference>
<keyword evidence="3 7" id="KW-0732">Signal</keyword>
<dbReference type="InterPro" id="IPR015500">
    <property type="entry name" value="Peptidase_S8_subtilisin-rel"/>
</dbReference>
<evidence type="ECO:0000256" key="3">
    <source>
        <dbReference type="ARBA" id="ARBA00022729"/>
    </source>
</evidence>
<dbReference type="InterPro" id="IPR036852">
    <property type="entry name" value="Peptidase_S8/S53_dom_sf"/>
</dbReference>
<keyword evidence="2" id="KW-0645">Protease</keyword>
<dbReference type="PROSITE" id="PS51892">
    <property type="entry name" value="SUBTILASE"/>
    <property type="match status" value="1"/>
</dbReference>
<keyword evidence="11" id="KW-1185">Reference proteome</keyword>
<evidence type="ECO:0000259" key="8">
    <source>
        <dbReference type="Pfam" id="PF00082"/>
    </source>
</evidence>
<evidence type="ECO:0000256" key="6">
    <source>
        <dbReference type="PROSITE-ProRule" id="PRU01240"/>
    </source>
</evidence>
<proteinExistence type="inferred from homology"/>
<gene>
    <name evidence="10" type="ORF">Nepgr_020259</name>
</gene>
<evidence type="ECO:0000313" key="11">
    <source>
        <dbReference type="Proteomes" id="UP001279734"/>
    </source>
</evidence>
<evidence type="ECO:0000259" key="9">
    <source>
        <dbReference type="Pfam" id="PF05922"/>
    </source>
</evidence>
<dbReference type="GO" id="GO:0004252">
    <property type="term" value="F:serine-type endopeptidase activity"/>
    <property type="evidence" value="ECO:0007669"/>
    <property type="project" value="InterPro"/>
</dbReference>
<evidence type="ECO:0000313" key="10">
    <source>
        <dbReference type="EMBL" id="GMH18418.1"/>
    </source>
</evidence>
<dbReference type="AlphaFoldDB" id="A0AAD3XV33"/>
<dbReference type="FunFam" id="3.30.70.80:FF:000003">
    <property type="entry name" value="Subtilisin-like protease SBT1.9"/>
    <property type="match status" value="1"/>
</dbReference>